<evidence type="ECO:0000313" key="4">
    <source>
        <dbReference type="EMBL" id="AFZ69322.1"/>
    </source>
</evidence>
<dbReference type="KEGG" id="dpd:Deipe_3910"/>
<dbReference type="PANTHER" id="PTHR43540">
    <property type="entry name" value="PEROXYUREIDOACRYLATE/UREIDOACRYLATE AMIDOHYDROLASE-RELATED"/>
    <property type="match status" value="1"/>
</dbReference>
<dbReference type="Gene3D" id="3.40.50.850">
    <property type="entry name" value="Isochorismatase-like"/>
    <property type="match status" value="1"/>
</dbReference>
<dbReference type="InterPro" id="IPR000868">
    <property type="entry name" value="Isochorismatase-like_dom"/>
</dbReference>
<proteinExistence type="predicted"/>
<dbReference type="SUPFAM" id="SSF52499">
    <property type="entry name" value="Isochorismatase-like hydrolases"/>
    <property type="match status" value="1"/>
</dbReference>
<dbReference type="PATRIC" id="fig|937777.3.peg.3925"/>
<evidence type="ECO:0000256" key="2">
    <source>
        <dbReference type="SAM" id="MobiDB-lite"/>
    </source>
</evidence>
<dbReference type="HOGENOM" id="CLU_820673_0_0_0"/>
<evidence type="ECO:0000313" key="5">
    <source>
        <dbReference type="Proteomes" id="UP000010467"/>
    </source>
</evidence>
<accession>L0A810</accession>
<sequence>MTQEADRFNTAESNYKPGNQRDLSFPRGQTALLVIDPVNDFLSEGGAAWEMTKSTVKTVGVVENLKRAIQGAREHGVPVLLGPMAFTEEDYAEHNLQRLTAINRVMFEHKMFLAGSWGADFHPELQPQQSDIILKPHKVNDVFGTDLPEHLERLGITHLVIAGMTANLCVESTGRHAAELGYDVTYLTNAIGSESMPSYEAAVHVNYPLIGNVTMQVDEFLLALAPSEGASNTVQVGDTVLGSDHGEIGTVQEIIAATEDAEAHLIVPRGVILHKDMFIPLDAVVRRAGTTVFVNVPKLIVGNMPWSERPLHAKRREHLGPRAVDVTNVYGSKDPSGS</sequence>
<feature type="region of interest" description="Disordered" evidence="2">
    <location>
        <begin position="1"/>
        <end position="22"/>
    </location>
</feature>
<geneLocation type="plasmid" evidence="4 5">
    <name>pDEIPE01</name>
</geneLocation>
<protein>
    <submittedName>
        <fullName evidence="4">Nicotinamidase-like amidase</fullName>
    </submittedName>
</protein>
<dbReference type="PANTHER" id="PTHR43540:SF16">
    <property type="entry name" value="ISOCHORISMATASE-LIKE DOMAIN-CONTAINING PROTEIN"/>
    <property type="match status" value="1"/>
</dbReference>
<dbReference type="Proteomes" id="UP000010467">
    <property type="component" value="Plasmid pDEIPE01"/>
</dbReference>
<dbReference type="InterPro" id="IPR011033">
    <property type="entry name" value="PRC_barrel-like_sf"/>
</dbReference>
<dbReference type="InterPro" id="IPR036380">
    <property type="entry name" value="Isochorismatase-like_sf"/>
</dbReference>
<dbReference type="AlphaFoldDB" id="L0A810"/>
<evidence type="ECO:0000256" key="1">
    <source>
        <dbReference type="ARBA" id="ARBA00022801"/>
    </source>
</evidence>
<dbReference type="Pfam" id="PF00857">
    <property type="entry name" value="Isochorismatase"/>
    <property type="match status" value="1"/>
</dbReference>
<dbReference type="SUPFAM" id="SSF50346">
    <property type="entry name" value="PRC-barrel domain"/>
    <property type="match status" value="1"/>
</dbReference>
<keyword evidence="5" id="KW-1185">Reference proteome</keyword>
<dbReference type="CDD" id="cd00431">
    <property type="entry name" value="cysteine_hydrolases"/>
    <property type="match status" value="1"/>
</dbReference>
<gene>
    <name evidence="4" type="ordered locus">Deipe_3910</name>
</gene>
<keyword evidence="4" id="KW-0614">Plasmid</keyword>
<feature type="domain" description="Isochorismatase-like" evidence="3">
    <location>
        <begin position="30"/>
        <end position="205"/>
    </location>
</feature>
<dbReference type="GO" id="GO:0016787">
    <property type="term" value="F:hydrolase activity"/>
    <property type="evidence" value="ECO:0007669"/>
    <property type="project" value="UniProtKB-KW"/>
</dbReference>
<reference evidence="5" key="1">
    <citation type="submission" date="2012-03" db="EMBL/GenBank/DDBJ databases">
        <title>Complete sequence of plasmid 1 of Deinococcus peraridilitoris DSM 19664.</title>
        <authorList>
            <person name="Lucas S."/>
            <person name="Copeland A."/>
            <person name="Lapidus A."/>
            <person name="Glavina del Rio T."/>
            <person name="Dalin E."/>
            <person name="Tice H."/>
            <person name="Bruce D."/>
            <person name="Goodwin L."/>
            <person name="Pitluck S."/>
            <person name="Peters L."/>
            <person name="Mikhailova N."/>
            <person name="Lu M."/>
            <person name="Kyrpides N."/>
            <person name="Mavromatis K."/>
            <person name="Ivanova N."/>
            <person name="Brettin T."/>
            <person name="Detter J.C."/>
            <person name="Han C."/>
            <person name="Larimer F."/>
            <person name="Land M."/>
            <person name="Hauser L."/>
            <person name="Markowitz V."/>
            <person name="Cheng J.-F."/>
            <person name="Hugenholtz P."/>
            <person name="Woyke T."/>
            <person name="Wu D."/>
            <person name="Pukall R."/>
            <person name="Steenblock K."/>
            <person name="Brambilla E."/>
            <person name="Klenk H.-P."/>
            <person name="Eisen J.A."/>
        </authorList>
    </citation>
    <scope>NUCLEOTIDE SEQUENCE [LARGE SCALE GENOMIC DNA]</scope>
    <source>
        <strain evidence="5">DSM 19664 / LMG 22246 / CIP 109416 / KR-200</strain>
        <plasmid evidence="5">Plasmid pDEIPE01</plasmid>
    </source>
</reference>
<evidence type="ECO:0000259" key="3">
    <source>
        <dbReference type="Pfam" id="PF00857"/>
    </source>
</evidence>
<dbReference type="EMBL" id="CP003383">
    <property type="protein sequence ID" value="AFZ69322.1"/>
    <property type="molecule type" value="Genomic_DNA"/>
</dbReference>
<name>L0A810_DEIPD</name>
<keyword evidence="1" id="KW-0378">Hydrolase</keyword>
<dbReference type="OrthoDB" id="9785724at2"/>
<dbReference type="RefSeq" id="WP_015231224.1">
    <property type="nucleotide sequence ID" value="NC_019789.1"/>
</dbReference>
<dbReference type="InterPro" id="IPR050272">
    <property type="entry name" value="Isochorismatase-like_hydrls"/>
</dbReference>
<organism evidence="4 5">
    <name type="scientific">Deinococcus peraridilitoris (strain DSM 19664 / LMG 22246 / CIP 109416 / KR-200)</name>
    <dbReference type="NCBI Taxonomy" id="937777"/>
    <lineage>
        <taxon>Bacteria</taxon>
        <taxon>Thermotogati</taxon>
        <taxon>Deinococcota</taxon>
        <taxon>Deinococci</taxon>
        <taxon>Deinococcales</taxon>
        <taxon>Deinococcaceae</taxon>
        <taxon>Deinococcus</taxon>
    </lineage>
</organism>